<keyword evidence="2" id="KW-0812">Transmembrane</keyword>
<evidence type="ECO:0000256" key="2">
    <source>
        <dbReference type="SAM" id="Phobius"/>
    </source>
</evidence>
<evidence type="ECO:0000313" key="3">
    <source>
        <dbReference type="EMBL" id="MFD0851657.1"/>
    </source>
</evidence>
<feature type="compositionally biased region" description="Basic and acidic residues" evidence="1">
    <location>
        <begin position="24"/>
        <end position="33"/>
    </location>
</feature>
<feature type="region of interest" description="Disordered" evidence="1">
    <location>
        <begin position="1"/>
        <end position="40"/>
    </location>
</feature>
<feature type="compositionally biased region" description="Pro residues" evidence="1">
    <location>
        <begin position="1"/>
        <end position="12"/>
    </location>
</feature>
<protein>
    <submittedName>
        <fullName evidence="3">Uncharacterized protein</fullName>
    </submittedName>
</protein>
<gene>
    <name evidence="3" type="ORF">ACFQ07_05475</name>
</gene>
<evidence type="ECO:0000313" key="4">
    <source>
        <dbReference type="Proteomes" id="UP001597083"/>
    </source>
</evidence>
<name>A0ABW3CDN1_9ACTN</name>
<keyword evidence="4" id="KW-1185">Reference proteome</keyword>
<keyword evidence="2" id="KW-0472">Membrane</keyword>
<comment type="caution">
    <text evidence="3">The sequence shown here is derived from an EMBL/GenBank/DDBJ whole genome shotgun (WGS) entry which is preliminary data.</text>
</comment>
<evidence type="ECO:0000256" key="1">
    <source>
        <dbReference type="SAM" id="MobiDB-lite"/>
    </source>
</evidence>
<accession>A0ABW3CDN1</accession>
<feature type="transmembrane region" description="Helical" evidence="2">
    <location>
        <begin position="94"/>
        <end position="116"/>
    </location>
</feature>
<sequence length="120" mass="12723">MRLQPPSPPSPCSPVTDPQCAQHMQEDGEEGRGDPFSIPLPDLAGEFGGNMLEEAAKAFQAAVGWFVSNTASWWVKAPSPELVKDPIVGQMQQLVQPLTVAVAVMALLVVGGKMALARKA</sequence>
<dbReference type="EMBL" id="JBHTIR010000669">
    <property type="protein sequence ID" value="MFD0851657.1"/>
    <property type="molecule type" value="Genomic_DNA"/>
</dbReference>
<dbReference type="Proteomes" id="UP001597083">
    <property type="component" value="Unassembled WGS sequence"/>
</dbReference>
<keyword evidence="2" id="KW-1133">Transmembrane helix</keyword>
<reference evidence="4" key="1">
    <citation type="journal article" date="2019" name="Int. J. Syst. Evol. Microbiol.">
        <title>The Global Catalogue of Microorganisms (GCM) 10K type strain sequencing project: providing services to taxonomists for standard genome sequencing and annotation.</title>
        <authorList>
            <consortium name="The Broad Institute Genomics Platform"/>
            <consortium name="The Broad Institute Genome Sequencing Center for Infectious Disease"/>
            <person name="Wu L."/>
            <person name="Ma J."/>
        </authorList>
    </citation>
    <scope>NUCLEOTIDE SEQUENCE [LARGE SCALE GENOMIC DNA]</scope>
    <source>
        <strain evidence="4">JCM 31696</strain>
    </source>
</reference>
<organism evidence="3 4">
    <name type="scientific">Actinomadura adrarensis</name>
    <dbReference type="NCBI Taxonomy" id="1819600"/>
    <lineage>
        <taxon>Bacteria</taxon>
        <taxon>Bacillati</taxon>
        <taxon>Actinomycetota</taxon>
        <taxon>Actinomycetes</taxon>
        <taxon>Streptosporangiales</taxon>
        <taxon>Thermomonosporaceae</taxon>
        <taxon>Actinomadura</taxon>
    </lineage>
</organism>
<feature type="non-terminal residue" evidence="3">
    <location>
        <position position="120"/>
    </location>
</feature>
<proteinExistence type="predicted"/>